<evidence type="ECO:0000313" key="2">
    <source>
        <dbReference type="Proteomes" id="UP000826212"/>
    </source>
</evidence>
<sequence>MRKIVLTILALLMVCVLVSPDAHAQRRKKNQKPNIIVIWGDDIGLYNISYWNRGLMGYKTPNIDRVANEGIAFTDYYGEQSCTAGRSSFITGQCGLRTGMTKVGLPHAPAGQKADDITIAEALKNQGYITGQFGKNHLGDKDEDLPTNHGFDEFYGFLYHLDAMQEPENQDYPQDPSFAKKYGPRGILDCTSDGPVKDTGPLTIDRMKVVDQDVTDRAIKFMDKAVAQDKPFFCWWNSSRMHFVTHVAEKYRGISGQGFYNDGMMEHDMHVGQLLDYLDKKGLAENTIVIYGTDNGPHYNAWPDGAITHFRSEKETNWEGAYRVPTFIRWPKHFKAGQVKNGLISHLDWFPTLLAAAGDDNIKEELLDGYEANDKNFKVHLDGYNMLPYLKGETNLSPREEFIYYNADAQIVAVRFEQRNYTVGTSTFAAGGGTIGDQPAVSKPDQVTSWKVVYAEQRAKSMALWAEPFTWLRLPKIFNLKRDPFERADHNSNNYWTWYINHPPIMYKGNGVVFQHLATFKEFPPSQRPSSFTIGDASEQIYEKFGIGPGETTGKGVK</sequence>
<accession>A0AC61NM80</accession>
<reference evidence="1" key="1">
    <citation type="submission" date="2021-08" db="EMBL/GenBank/DDBJ databases">
        <title>Novel anaerobic bacterium isolated from sea squirt in East Sea, Republic of Korea.</title>
        <authorList>
            <person name="Nguyen T.H."/>
            <person name="Li Z."/>
            <person name="Lee Y.-J."/>
            <person name="Ko J."/>
            <person name="Kim S.-G."/>
        </authorList>
    </citation>
    <scope>NUCLEOTIDE SEQUENCE</scope>
    <source>
        <strain evidence="1">KCTC 25031</strain>
    </source>
</reference>
<dbReference type="Proteomes" id="UP000826212">
    <property type="component" value="Chromosome"/>
</dbReference>
<organism evidence="1 2">
    <name type="scientific">Halosquirtibacter laminarini</name>
    <dbReference type="NCBI Taxonomy" id="3374600"/>
    <lineage>
        <taxon>Bacteria</taxon>
        <taxon>Pseudomonadati</taxon>
        <taxon>Bacteroidota</taxon>
        <taxon>Bacteroidia</taxon>
        <taxon>Marinilabiliales</taxon>
        <taxon>Prolixibacteraceae</taxon>
        <taxon>Halosquirtibacter</taxon>
    </lineage>
</organism>
<name>A0AC61NM80_9BACT</name>
<evidence type="ECO:0000313" key="1">
    <source>
        <dbReference type="EMBL" id="QZE15451.1"/>
    </source>
</evidence>
<gene>
    <name evidence="1" type="ORF">K4L44_06355</name>
</gene>
<protein>
    <submittedName>
        <fullName evidence="1">Arylsulfatase</fullName>
    </submittedName>
</protein>
<keyword evidence="2" id="KW-1185">Reference proteome</keyword>
<dbReference type="EMBL" id="CP081303">
    <property type="protein sequence ID" value="QZE15451.1"/>
    <property type="molecule type" value="Genomic_DNA"/>
</dbReference>
<proteinExistence type="predicted"/>